<feature type="transmembrane region" description="Helical" evidence="7">
    <location>
        <begin position="132"/>
        <end position="154"/>
    </location>
</feature>
<evidence type="ECO:0000256" key="6">
    <source>
        <dbReference type="SAM" id="MobiDB-lite"/>
    </source>
</evidence>
<dbReference type="AlphaFoldDB" id="A0A1I5IKJ7"/>
<protein>
    <submittedName>
        <fullName evidence="8">Membrane protein</fullName>
    </submittedName>
</protein>
<evidence type="ECO:0000256" key="7">
    <source>
        <dbReference type="SAM" id="Phobius"/>
    </source>
</evidence>
<keyword evidence="5 7" id="KW-0472">Membrane</keyword>
<feature type="compositionally biased region" description="Pro residues" evidence="6">
    <location>
        <begin position="295"/>
        <end position="305"/>
    </location>
</feature>
<dbReference type="Pfam" id="PF03631">
    <property type="entry name" value="Virul_fac_BrkB"/>
    <property type="match status" value="1"/>
</dbReference>
<dbReference type="PIRSF" id="PIRSF035875">
    <property type="entry name" value="RNase_BN"/>
    <property type="match status" value="1"/>
</dbReference>
<accession>A0A1I5IKJ7</accession>
<feature type="transmembrane region" description="Helical" evidence="7">
    <location>
        <begin position="206"/>
        <end position="224"/>
    </location>
</feature>
<dbReference type="GO" id="GO:0005886">
    <property type="term" value="C:plasma membrane"/>
    <property type="evidence" value="ECO:0007669"/>
    <property type="project" value="UniProtKB-SubCell"/>
</dbReference>
<feature type="transmembrane region" description="Helical" evidence="7">
    <location>
        <begin position="244"/>
        <end position="271"/>
    </location>
</feature>
<evidence type="ECO:0000313" key="8">
    <source>
        <dbReference type="EMBL" id="SFO61097.1"/>
    </source>
</evidence>
<evidence type="ECO:0000256" key="2">
    <source>
        <dbReference type="ARBA" id="ARBA00022475"/>
    </source>
</evidence>
<gene>
    <name evidence="8" type="ORF">SAMN04488056_10955</name>
</gene>
<dbReference type="InterPro" id="IPR017039">
    <property type="entry name" value="Virul_fac_BrkB"/>
</dbReference>
<comment type="subcellular location">
    <subcellularLocation>
        <location evidence="1">Cell membrane</location>
        <topology evidence="1">Multi-pass membrane protein</topology>
    </subcellularLocation>
</comment>
<keyword evidence="4 7" id="KW-1133">Transmembrane helix</keyword>
<dbReference type="Proteomes" id="UP000199236">
    <property type="component" value="Unassembled WGS sequence"/>
</dbReference>
<keyword evidence="9" id="KW-1185">Reference proteome</keyword>
<dbReference type="RefSeq" id="WP_090073921.1">
    <property type="nucleotide sequence ID" value="NZ_FOVR01000009.1"/>
</dbReference>
<dbReference type="PANTHER" id="PTHR30213">
    <property type="entry name" value="INNER MEMBRANE PROTEIN YHJD"/>
    <property type="match status" value="1"/>
</dbReference>
<dbReference type="STRING" id="655353.SAMN04488056_10955"/>
<name>A0A1I5IKJ7_9HYPH</name>
<feature type="region of interest" description="Disordered" evidence="6">
    <location>
        <begin position="282"/>
        <end position="305"/>
    </location>
</feature>
<feature type="transmembrane region" description="Helical" evidence="7">
    <location>
        <begin position="23"/>
        <end position="52"/>
    </location>
</feature>
<sequence length="305" mass="34755">MMRLWEWIVVPVRIFWRFSDNHGFALASNIAFSMLLSIFPFLLLLTGVSVWIGGDALGKVLQDMLSLLLPDAIADILQPDVDAVIAERTRSLLSISLVVFLVTLTSLVESLREGLNRAYGYYERRSILSRRAMGLLAIFGATGVMIIVASALFFAPIAWNMLKPHFSWIEDFQYTFNVVRLGIAIPLLTLFLVASHRWLPMRTTEWADLWPGALTTLVLWWFTAEAYSYYLSHFAQYARVYAGLAGVVATLIFLQIISMIFLYGAEVNAWIIRWRRIERSKHAKPYPDPDEKTAMPPPEEPANDY</sequence>
<evidence type="ECO:0000313" key="9">
    <source>
        <dbReference type="Proteomes" id="UP000199236"/>
    </source>
</evidence>
<evidence type="ECO:0000256" key="5">
    <source>
        <dbReference type="ARBA" id="ARBA00023136"/>
    </source>
</evidence>
<proteinExistence type="predicted"/>
<dbReference type="EMBL" id="FOVR01000009">
    <property type="protein sequence ID" value="SFO61097.1"/>
    <property type="molecule type" value="Genomic_DNA"/>
</dbReference>
<feature type="transmembrane region" description="Helical" evidence="7">
    <location>
        <begin position="92"/>
        <end position="111"/>
    </location>
</feature>
<reference evidence="8 9" key="1">
    <citation type="submission" date="2016-10" db="EMBL/GenBank/DDBJ databases">
        <authorList>
            <person name="de Groot N.N."/>
        </authorList>
    </citation>
    <scope>NUCLEOTIDE SEQUENCE [LARGE SCALE GENOMIC DNA]</scope>
    <source>
        <strain evidence="8 9">CGMCC 1.9157</strain>
    </source>
</reference>
<feature type="transmembrane region" description="Helical" evidence="7">
    <location>
        <begin position="174"/>
        <end position="194"/>
    </location>
</feature>
<evidence type="ECO:0000256" key="3">
    <source>
        <dbReference type="ARBA" id="ARBA00022692"/>
    </source>
</evidence>
<keyword evidence="2" id="KW-1003">Cell membrane</keyword>
<keyword evidence="3 7" id="KW-0812">Transmembrane</keyword>
<evidence type="ECO:0000256" key="1">
    <source>
        <dbReference type="ARBA" id="ARBA00004651"/>
    </source>
</evidence>
<organism evidence="8 9">
    <name type="scientific">Cohaesibacter marisflavi</name>
    <dbReference type="NCBI Taxonomy" id="655353"/>
    <lineage>
        <taxon>Bacteria</taxon>
        <taxon>Pseudomonadati</taxon>
        <taxon>Pseudomonadota</taxon>
        <taxon>Alphaproteobacteria</taxon>
        <taxon>Hyphomicrobiales</taxon>
        <taxon>Cohaesibacteraceae</taxon>
    </lineage>
</organism>
<dbReference type="PANTHER" id="PTHR30213:SF0">
    <property type="entry name" value="UPF0761 MEMBRANE PROTEIN YIHY"/>
    <property type="match status" value="1"/>
</dbReference>
<evidence type="ECO:0000256" key="4">
    <source>
        <dbReference type="ARBA" id="ARBA00022989"/>
    </source>
</evidence>
<dbReference type="OrthoDB" id="7163777at2"/>